<dbReference type="Proteomes" id="UP000766629">
    <property type="component" value="Unassembled WGS sequence"/>
</dbReference>
<evidence type="ECO:0000259" key="3">
    <source>
        <dbReference type="Pfam" id="PF05239"/>
    </source>
</evidence>
<comment type="caution">
    <text evidence="4">The sequence shown here is derived from an EMBL/GenBank/DDBJ whole genome shotgun (WGS) entry which is preliminary data.</text>
</comment>
<evidence type="ECO:0000256" key="2">
    <source>
        <dbReference type="SAM" id="SignalP"/>
    </source>
</evidence>
<reference evidence="4 5" key="1">
    <citation type="submission" date="2021-06" db="EMBL/GenBank/DDBJ databases">
        <title>50 bacteria genomes isolated from Dapeng, Shenzhen, China.</title>
        <authorList>
            <person name="Zheng W."/>
            <person name="Yu S."/>
            <person name="Huang Y."/>
        </authorList>
    </citation>
    <scope>NUCLEOTIDE SEQUENCE [LARGE SCALE GENOMIC DNA]</scope>
    <source>
        <strain evidence="4 5">DP1N14-2</strain>
    </source>
</reference>
<feature type="chain" id="PRO_5047370008" evidence="2">
    <location>
        <begin position="21"/>
        <end position="311"/>
    </location>
</feature>
<accession>A0ABS7NFC4</accession>
<dbReference type="Gene3D" id="2.30.30.240">
    <property type="entry name" value="PRC-barrel domain"/>
    <property type="match status" value="2"/>
</dbReference>
<keyword evidence="2" id="KW-0732">Signal</keyword>
<organism evidence="4 5">
    <name type="scientific">Leisingera daeponensis</name>
    <dbReference type="NCBI Taxonomy" id="405746"/>
    <lineage>
        <taxon>Bacteria</taxon>
        <taxon>Pseudomonadati</taxon>
        <taxon>Pseudomonadota</taxon>
        <taxon>Alphaproteobacteria</taxon>
        <taxon>Rhodobacterales</taxon>
        <taxon>Roseobacteraceae</taxon>
        <taxon>Leisingera</taxon>
    </lineage>
</organism>
<dbReference type="SUPFAM" id="SSF50346">
    <property type="entry name" value="PRC-barrel domain"/>
    <property type="match status" value="2"/>
</dbReference>
<feature type="compositionally biased region" description="Acidic residues" evidence="1">
    <location>
        <begin position="160"/>
        <end position="173"/>
    </location>
</feature>
<feature type="region of interest" description="Disordered" evidence="1">
    <location>
        <begin position="154"/>
        <end position="213"/>
    </location>
</feature>
<dbReference type="InterPro" id="IPR011033">
    <property type="entry name" value="PRC_barrel-like_sf"/>
</dbReference>
<evidence type="ECO:0000256" key="1">
    <source>
        <dbReference type="SAM" id="MobiDB-lite"/>
    </source>
</evidence>
<protein>
    <submittedName>
        <fullName evidence="4">PRC-barrel domain-containing protein</fullName>
    </submittedName>
</protein>
<dbReference type="PANTHER" id="PTHR36505:SF1">
    <property type="entry name" value="BLR1072 PROTEIN"/>
    <property type="match status" value="1"/>
</dbReference>
<proteinExistence type="predicted"/>
<dbReference type="EMBL" id="JAHVJA010000002">
    <property type="protein sequence ID" value="MBY6139389.1"/>
    <property type="molecule type" value="Genomic_DNA"/>
</dbReference>
<gene>
    <name evidence="4" type="ORF">KUV26_08090</name>
</gene>
<keyword evidence="5" id="KW-1185">Reference proteome</keyword>
<sequence length="311" mass="32988">MKKLLLTTAIAAVTAFPALAADANSMFRTEAGPQEIHASEFIGMRVYRAEAADAEEYEGVQDGWDDIGEINDIVLSQDGTVEAVLVDIGGFLGIGENQVAVDMNSIRFVADSATQEDVSDFFLVLNAPREVLEEAPAYEMSGAHDQVDAAAEAEANVETSAEETGDAVAEETSEMASEAEAAAEEAGDTVAETAETAEAETTAAMQPRAPIERDGYVTAEETELTAEKLTGAAAYDANDEWIGEVSELLLTDDGKVKAAVIDVGGFLGLGEKPVELELSKIDILRADDGSDLRVYVSMTEEELKAMPDYEG</sequence>
<evidence type="ECO:0000313" key="4">
    <source>
        <dbReference type="EMBL" id="MBY6139389.1"/>
    </source>
</evidence>
<feature type="compositionally biased region" description="Low complexity" evidence="1">
    <location>
        <begin position="188"/>
        <end position="205"/>
    </location>
</feature>
<evidence type="ECO:0000313" key="5">
    <source>
        <dbReference type="Proteomes" id="UP000766629"/>
    </source>
</evidence>
<dbReference type="Pfam" id="PF05239">
    <property type="entry name" value="PRC"/>
    <property type="match status" value="2"/>
</dbReference>
<dbReference type="RefSeq" id="WP_222507970.1">
    <property type="nucleotide sequence ID" value="NZ_JAHVJA010000002.1"/>
</dbReference>
<dbReference type="InterPro" id="IPR027275">
    <property type="entry name" value="PRC-brl_dom"/>
</dbReference>
<feature type="domain" description="PRC-barrel" evidence="3">
    <location>
        <begin position="34"/>
        <end position="112"/>
    </location>
</feature>
<feature type="domain" description="PRC-barrel" evidence="3">
    <location>
        <begin position="222"/>
        <end position="282"/>
    </location>
</feature>
<feature type="signal peptide" evidence="2">
    <location>
        <begin position="1"/>
        <end position="20"/>
    </location>
</feature>
<dbReference type="PANTHER" id="PTHR36505">
    <property type="entry name" value="BLR1072 PROTEIN"/>
    <property type="match status" value="1"/>
</dbReference>
<name>A0ABS7NFC4_9RHOB</name>